<dbReference type="InterPro" id="IPR003787">
    <property type="entry name" value="Sulphur_relay_DsrE/F-like"/>
</dbReference>
<dbReference type="SUPFAM" id="SSF75169">
    <property type="entry name" value="DsrEFH-like"/>
    <property type="match status" value="1"/>
</dbReference>
<proteinExistence type="predicted"/>
<reference evidence="2 3" key="1">
    <citation type="submission" date="2019-07" db="EMBL/GenBank/DDBJ databases">
        <title>Whole genome shotgun sequence of Rhizobium naphthalenivorans NBRC 107585.</title>
        <authorList>
            <person name="Hosoyama A."/>
            <person name="Uohara A."/>
            <person name="Ohji S."/>
            <person name="Ichikawa N."/>
        </authorList>
    </citation>
    <scope>NUCLEOTIDE SEQUENCE [LARGE SCALE GENOMIC DNA]</scope>
    <source>
        <strain evidence="2 3">NBRC 107585</strain>
    </source>
</reference>
<dbReference type="Gene3D" id="3.40.1260.10">
    <property type="entry name" value="DsrEFH-like"/>
    <property type="match status" value="1"/>
</dbReference>
<accession>A0A512HD89</accession>
<comment type="caution">
    <text evidence="2">The sequence shown here is derived from an EMBL/GenBank/DDBJ whole genome shotgun (WGS) entry which is preliminary data.</text>
</comment>
<dbReference type="RefSeq" id="WP_147178199.1">
    <property type="nucleotide sequence ID" value="NZ_BJZP01000001.1"/>
</dbReference>
<evidence type="ECO:0000313" key="2">
    <source>
        <dbReference type="EMBL" id="GEO83405.1"/>
    </source>
</evidence>
<protein>
    <submittedName>
        <fullName evidence="2">Uncharacterized protein</fullName>
    </submittedName>
</protein>
<dbReference type="AlphaFoldDB" id="A0A512HD89"/>
<evidence type="ECO:0000256" key="1">
    <source>
        <dbReference type="SAM" id="SignalP"/>
    </source>
</evidence>
<gene>
    <name evidence="2" type="ORF">RNA01_03370</name>
</gene>
<evidence type="ECO:0000313" key="3">
    <source>
        <dbReference type="Proteomes" id="UP000321717"/>
    </source>
</evidence>
<feature type="chain" id="PRO_5021809761" evidence="1">
    <location>
        <begin position="29"/>
        <end position="143"/>
    </location>
</feature>
<dbReference type="OrthoDB" id="8453507at2"/>
<organism evidence="2 3">
    <name type="scientific">Ciceribacter naphthalenivorans</name>
    <dbReference type="NCBI Taxonomy" id="1118451"/>
    <lineage>
        <taxon>Bacteria</taxon>
        <taxon>Pseudomonadati</taxon>
        <taxon>Pseudomonadota</taxon>
        <taxon>Alphaproteobacteria</taxon>
        <taxon>Hyphomicrobiales</taxon>
        <taxon>Rhizobiaceae</taxon>
        <taxon>Ciceribacter</taxon>
    </lineage>
</organism>
<name>A0A512HD89_9HYPH</name>
<keyword evidence="3" id="KW-1185">Reference proteome</keyword>
<dbReference type="Proteomes" id="UP000321717">
    <property type="component" value="Unassembled WGS sequence"/>
</dbReference>
<dbReference type="InterPro" id="IPR027396">
    <property type="entry name" value="DsrEFH-like"/>
</dbReference>
<dbReference type="EMBL" id="BJZP01000001">
    <property type="protein sequence ID" value="GEO83405.1"/>
    <property type="molecule type" value="Genomic_DNA"/>
</dbReference>
<feature type="signal peptide" evidence="1">
    <location>
        <begin position="1"/>
        <end position="28"/>
    </location>
</feature>
<keyword evidence="1" id="KW-0732">Signal</keyword>
<sequence>MKPLRRSVLACALALTFALPMCSGAALAGANDPLFVNLTSDEPHRATMAIGFGGNQLKLGHPLVIFLNDRAVVIASMANSDKFAAQQALLADLVTAGASIIVCPMCMQHYGIKEADLLPGLTVGKPDLTGGMLFRDNTKTLSW</sequence>
<dbReference type="Pfam" id="PF02635">
    <property type="entry name" value="DsrE"/>
    <property type="match status" value="1"/>
</dbReference>